<dbReference type="EMBL" id="JAGYWB010000016">
    <property type="protein sequence ID" value="KAI0496597.1"/>
    <property type="molecule type" value="Genomic_DNA"/>
</dbReference>
<dbReference type="Proteomes" id="UP000829196">
    <property type="component" value="Unassembled WGS sequence"/>
</dbReference>
<keyword evidence="2" id="KW-1185">Reference proteome</keyword>
<dbReference type="AlphaFoldDB" id="A0A8T3AK06"/>
<sequence length="108" mass="12395">MKLFFTQSMLSESILFQTNLFVKLKSISNFIPNIGFKVLSLSILPNSSWKGVSLSLNIKVFKNIHEFVTHKLHIPPTLLQLPNYRRFFLSLAPKARENSLIFSPKAKC</sequence>
<evidence type="ECO:0000313" key="2">
    <source>
        <dbReference type="Proteomes" id="UP000829196"/>
    </source>
</evidence>
<protein>
    <submittedName>
        <fullName evidence="1">Uncharacterized protein</fullName>
    </submittedName>
</protein>
<reference evidence="1" key="1">
    <citation type="journal article" date="2022" name="Front. Genet.">
        <title>Chromosome-Scale Assembly of the Dendrobium nobile Genome Provides Insights Into the Molecular Mechanism of the Biosynthesis of the Medicinal Active Ingredient of Dendrobium.</title>
        <authorList>
            <person name="Xu Q."/>
            <person name="Niu S.-C."/>
            <person name="Li K.-L."/>
            <person name="Zheng P.-J."/>
            <person name="Zhang X.-J."/>
            <person name="Jia Y."/>
            <person name="Liu Y."/>
            <person name="Niu Y.-X."/>
            <person name="Yu L.-H."/>
            <person name="Chen D.-F."/>
            <person name="Zhang G.-Q."/>
        </authorList>
    </citation>
    <scope>NUCLEOTIDE SEQUENCE</scope>
    <source>
        <tissue evidence="1">Leaf</tissue>
    </source>
</reference>
<gene>
    <name evidence="1" type="ORF">KFK09_022917</name>
</gene>
<comment type="caution">
    <text evidence="1">The sequence shown here is derived from an EMBL/GenBank/DDBJ whole genome shotgun (WGS) entry which is preliminary data.</text>
</comment>
<proteinExistence type="predicted"/>
<organism evidence="1 2">
    <name type="scientific">Dendrobium nobile</name>
    <name type="common">Orchid</name>
    <dbReference type="NCBI Taxonomy" id="94219"/>
    <lineage>
        <taxon>Eukaryota</taxon>
        <taxon>Viridiplantae</taxon>
        <taxon>Streptophyta</taxon>
        <taxon>Embryophyta</taxon>
        <taxon>Tracheophyta</taxon>
        <taxon>Spermatophyta</taxon>
        <taxon>Magnoliopsida</taxon>
        <taxon>Liliopsida</taxon>
        <taxon>Asparagales</taxon>
        <taxon>Orchidaceae</taxon>
        <taxon>Epidendroideae</taxon>
        <taxon>Malaxideae</taxon>
        <taxon>Dendrobiinae</taxon>
        <taxon>Dendrobium</taxon>
    </lineage>
</organism>
<name>A0A8T3AK06_DENNO</name>
<evidence type="ECO:0000313" key="1">
    <source>
        <dbReference type="EMBL" id="KAI0496597.1"/>
    </source>
</evidence>
<accession>A0A8T3AK06</accession>